<comment type="caution">
    <text evidence="14">The sequence shown here is derived from an EMBL/GenBank/DDBJ whole genome shotgun (WGS) entry which is preliminary data.</text>
</comment>
<keyword evidence="2" id="KW-0813">Transport</keyword>
<dbReference type="SUPFAM" id="SSF49503">
    <property type="entry name" value="Cupredoxins"/>
    <property type="match status" value="1"/>
</dbReference>
<protein>
    <submittedName>
        <fullName evidence="14">Uclacyanin 1</fullName>
    </submittedName>
</protein>
<keyword evidence="11" id="KW-0325">Glycoprotein</keyword>
<evidence type="ECO:0000256" key="8">
    <source>
        <dbReference type="ARBA" id="ARBA00023008"/>
    </source>
</evidence>
<evidence type="ECO:0000256" key="1">
    <source>
        <dbReference type="ARBA" id="ARBA00004479"/>
    </source>
</evidence>
<evidence type="ECO:0000256" key="5">
    <source>
        <dbReference type="ARBA" id="ARBA00022729"/>
    </source>
</evidence>
<accession>A0A9W7GW44</accession>
<evidence type="ECO:0000259" key="13">
    <source>
        <dbReference type="PROSITE" id="PS51485"/>
    </source>
</evidence>
<evidence type="ECO:0000256" key="6">
    <source>
        <dbReference type="ARBA" id="ARBA00022982"/>
    </source>
</evidence>
<dbReference type="PANTHER" id="PTHR33021">
    <property type="entry name" value="BLUE COPPER PROTEIN"/>
    <property type="match status" value="1"/>
</dbReference>
<dbReference type="GO" id="GO:0046872">
    <property type="term" value="F:metal ion binding"/>
    <property type="evidence" value="ECO:0007669"/>
    <property type="project" value="UniProtKB-KW"/>
</dbReference>
<dbReference type="FunFam" id="2.60.40.420:FF:000067">
    <property type="entry name" value="Cupredoxin superfamily protein"/>
    <property type="match status" value="1"/>
</dbReference>
<dbReference type="InterPro" id="IPR003245">
    <property type="entry name" value="Phytocyanin_dom"/>
</dbReference>
<evidence type="ECO:0000256" key="11">
    <source>
        <dbReference type="ARBA" id="ARBA00023180"/>
    </source>
</evidence>
<dbReference type="GO" id="GO:0009055">
    <property type="term" value="F:electron transfer activity"/>
    <property type="evidence" value="ECO:0007669"/>
    <property type="project" value="InterPro"/>
</dbReference>
<name>A0A9W7GW44_HIBTR</name>
<sequence length="152" mass="15836">MGVHRSLVVFAIVALMAPSLSMATDFVVGDDAGWGLGVDYDAWAQGKQFFVGDNLVFKYMAGAHNVYKVTGDEFQNCTVPSNNSSGSFSGDDTIRLAAAGEKWYICGVSGHCQAGQKLKITVVDGAAPAPAPVTPGPCSSTLQAADFEILLG</sequence>
<dbReference type="EMBL" id="BSYR01000003">
    <property type="protein sequence ID" value="GMI65005.1"/>
    <property type="molecule type" value="Genomic_DNA"/>
</dbReference>
<evidence type="ECO:0000313" key="14">
    <source>
        <dbReference type="EMBL" id="GMI65005.1"/>
    </source>
</evidence>
<dbReference type="Gene3D" id="2.60.40.420">
    <property type="entry name" value="Cupredoxins - blue copper proteins"/>
    <property type="match status" value="1"/>
</dbReference>
<keyword evidence="10" id="KW-1015">Disulfide bond</keyword>
<evidence type="ECO:0000256" key="7">
    <source>
        <dbReference type="ARBA" id="ARBA00022989"/>
    </source>
</evidence>
<evidence type="ECO:0000256" key="10">
    <source>
        <dbReference type="ARBA" id="ARBA00023157"/>
    </source>
</evidence>
<keyword evidence="6" id="KW-0249">Electron transport</keyword>
<evidence type="ECO:0000256" key="2">
    <source>
        <dbReference type="ARBA" id="ARBA00022448"/>
    </source>
</evidence>
<evidence type="ECO:0000313" key="15">
    <source>
        <dbReference type="Proteomes" id="UP001165190"/>
    </source>
</evidence>
<keyword evidence="4" id="KW-0479">Metal-binding</keyword>
<reference evidence="14" key="1">
    <citation type="submission" date="2023-05" db="EMBL/GenBank/DDBJ databases">
        <title>Genome and transcriptome analyses reveal genes involved in the formation of fine ridges on petal epidermal cells in Hibiscus trionum.</title>
        <authorList>
            <person name="Koshimizu S."/>
            <person name="Masuda S."/>
            <person name="Ishii T."/>
            <person name="Shirasu K."/>
            <person name="Hoshino A."/>
            <person name="Arita M."/>
        </authorList>
    </citation>
    <scope>NUCLEOTIDE SEQUENCE</scope>
    <source>
        <strain evidence="14">Hamamatsu line</strain>
    </source>
</reference>
<feature type="signal peptide" evidence="12">
    <location>
        <begin position="1"/>
        <end position="23"/>
    </location>
</feature>
<evidence type="ECO:0000256" key="3">
    <source>
        <dbReference type="ARBA" id="ARBA00022692"/>
    </source>
</evidence>
<feature type="domain" description="Phytocyanin" evidence="13">
    <location>
        <begin position="24"/>
        <end position="124"/>
    </location>
</feature>
<keyword evidence="5 12" id="KW-0732">Signal</keyword>
<dbReference type="InterPro" id="IPR008972">
    <property type="entry name" value="Cupredoxin"/>
</dbReference>
<evidence type="ECO:0000256" key="12">
    <source>
        <dbReference type="SAM" id="SignalP"/>
    </source>
</evidence>
<dbReference type="Pfam" id="PF02298">
    <property type="entry name" value="Cu_bind_like"/>
    <property type="match status" value="1"/>
</dbReference>
<gene>
    <name evidence="14" type="ORF">HRI_000169800</name>
</gene>
<keyword evidence="8" id="KW-0186">Copper</keyword>
<organism evidence="14 15">
    <name type="scientific">Hibiscus trionum</name>
    <name type="common">Flower of an hour</name>
    <dbReference type="NCBI Taxonomy" id="183268"/>
    <lineage>
        <taxon>Eukaryota</taxon>
        <taxon>Viridiplantae</taxon>
        <taxon>Streptophyta</taxon>
        <taxon>Embryophyta</taxon>
        <taxon>Tracheophyta</taxon>
        <taxon>Spermatophyta</taxon>
        <taxon>Magnoliopsida</taxon>
        <taxon>eudicotyledons</taxon>
        <taxon>Gunneridae</taxon>
        <taxon>Pentapetalae</taxon>
        <taxon>rosids</taxon>
        <taxon>malvids</taxon>
        <taxon>Malvales</taxon>
        <taxon>Malvaceae</taxon>
        <taxon>Malvoideae</taxon>
        <taxon>Hibiscus</taxon>
    </lineage>
</organism>
<dbReference type="GO" id="GO:0005886">
    <property type="term" value="C:plasma membrane"/>
    <property type="evidence" value="ECO:0007669"/>
    <property type="project" value="TreeGrafter"/>
</dbReference>
<dbReference type="AlphaFoldDB" id="A0A9W7GW44"/>
<dbReference type="Proteomes" id="UP001165190">
    <property type="component" value="Unassembled WGS sequence"/>
</dbReference>
<evidence type="ECO:0000256" key="9">
    <source>
        <dbReference type="ARBA" id="ARBA00023136"/>
    </source>
</evidence>
<keyword evidence="9" id="KW-0472">Membrane</keyword>
<dbReference type="CDD" id="cd04216">
    <property type="entry name" value="Phytocyanin"/>
    <property type="match status" value="1"/>
</dbReference>
<proteinExistence type="predicted"/>
<keyword evidence="7" id="KW-1133">Transmembrane helix</keyword>
<feature type="chain" id="PRO_5040809599" evidence="12">
    <location>
        <begin position="24"/>
        <end position="152"/>
    </location>
</feature>
<dbReference type="PROSITE" id="PS51485">
    <property type="entry name" value="PHYTOCYANIN"/>
    <property type="match status" value="1"/>
</dbReference>
<dbReference type="PANTHER" id="PTHR33021:SF481">
    <property type="entry name" value="BLUE COPPER PROTEIN-LIKE"/>
    <property type="match status" value="1"/>
</dbReference>
<comment type="subcellular location">
    <subcellularLocation>
        <location evidence="1">Membrane</location>
        <topology evidence="1">Single-pass type I membrane protein</topology>
    </subcellularLocation>
</comment>
<dbReference type="InterPro" id="IPR039391">
    <property type="entry name" value="Phytocyanin-like"/>
</dbReference>
<dbReference type="GO" id="GO:0009610">
    <property type="term" value="P:response to symbiotic fungus"/>
    <property type="evidence" value="ECO:0007669"/>
    <property type="project" value="UniProtKB-ARBA"/>
</dbReference>
<keyword evidence="15" id="KW-1185">Reference proteome</keyword>
<evidence type="ECO:0000256" key="4">
    <source>
        <dbReference type="ARBA" id="ARBA00022723"/>
    </source>
</evidence>
<dbReference type="OrthoDB" id="687943at2759"/>
<keyword evidence="3" id="KW-0812">Transmembrane</keyword>